<dbReference type="STRING" id="742152.A0A2H3IV82"/>
<feature type="signal peptide" evidence="1">
    <location>
        <begin position="1"/>
        <end position="18"/>
    </location>
</feature>
<dbReference type="OrthoDB" id="2497682at2759"/>
<evidence type="ECO:0000256" key="1">
    <source>
        <dbReference type="SAM" id="SignalP"/>
    </source>
</evidence>
<keyword evidence="1" id="KW-0732">Signal</keyword>
<keyword evidence="3" id="KW-1185">Reference proteome</keyword>
<dbReference type="OMA" id="MVHHSEN"/>
<proteinExistence type="predicted"/>
<dbReference type="Proteomes" id="UP000218811">
    <property type="component" value="Unassembled WGS sequence"/>
</dbReference>
<evidence type="ECO:0000313" key="3">
    <source>
        <dbReference type="Proteomes" id="UP000218811"/>
    </source>
</evidence>
<dbReference type="AlphaFoldDB" id="A0A2H3IV82"/>
<sequence>MPSITRTILVALHATVLATLVGMSINMTPALGSPLPITAIKTNLAQRWTDNVTAPGLAKHAVDAYNDESGSSIPTKRQINSDALNNLNVLGGYVTQMNQNAQTTNALASQSSSQTTDSNFNQEYSAALEAFHTNFLGFQTTLAALAADKGLADYDKSDELETMMKDTVNAVKYILRDTDELVYSIPGLGPMLGPIVYDIKCIIDEVLDATENLTDAIINSLAPLLQALLGEATQTACDAGIQLAGLCVPV</sequence>
<name>A0A2H3IV82_WOLCO</name>
<accession>A0A2H3IV82</accession>
<dbReference type="EMBL" id="KB467831">
    <property type="protein sequence ID" value="PCH33631.1"/>
    <property type="molecule type" value="Genomic_DNA"/>
</dbReference>
<reference evidence="2 3" key="1">
    <citation type="journal article" date="2012" name="Science">
        <title>The Paleozoic origin of enzymatic lignin decomposition reconstructed from 31 fungal genomes.</title>
        <authorList>
            <person name="Floudas D."/>
            <person name="Binder M."/>
            <person name="Riley R."/>
            <person name="Barry K."/>
            <person name="Blanchette R.A."/>
            <person name="Henrissat B."/>
            <person name="Martinez A.T."/>
            <person name="Otillar R."/>
            <person name="Spatafora J.W."/>
            <person name="Yadav J.S."/>
            <person name="Aerts A."/>
            <person name="Benoit I."/>
            <person name="Boyd A."/>
            <person name="Carlson A."/>
            <person name="Copeland A."/>
            <person name="Coutinho P.M."/>
            <person name="de Vries R.P."/>
            <person name="Ferreira P."/>
            <person name="Findley K."/>
            <person name="Foster B."/>
            <person name="Gaskell J."/>
            <person name="Glotzer D."/>
            <person name="Gorecki P."/>
            <person name="Heitman J."/>
            <person name="Hesse C."/>
            <person name="Hori C."/>
            <person name="Igarashi K."/>
            <person name="Jurgens J.A."/>
            <person name="Kallen N."/>
            <person name="Kersten P."/>
            <person name="Kohler A."/>
            <person name="Kuees U."/>
            <person name="Kumar T.K.A."/>
            <person name="Kuo A."/>
            <person name="LaButti K."/>
            <person name="Larrondo L.F."/>
            <person name="Lindquist E."/>
            <person name="Ling A."/>
            <person name="Lombard V."/>
            <person name="Lucas S."/>
            <person name="Lundell T."/>
            <person name="Martin R."/>
            <person name="McLaughlin D.J."/>
            <person name="Morgenstern I."/>
            <person name="Morin E."/>
            <person name="Murat C."/>
            <person name="Nagy L.G."/>
            <person name="Nolan M."/>
            <person name="Ohm R.A."/>
            <person name="Patyshakuliyeva A."/>
            <person name="Rokas A."/>
            <person name="Ruiz-Duenas F.J."/>
            <person name="Sabat G."/>
            <person name="Salamov A."/>
            <person name="Samejima M."/>
            <person name="Schmutz J."/>
            <person name="Slot J.C."/>
            <person name="St John F."/>
            <person name="Stenlid J."/>
            <person name="Sun H."/>
            <person name="Sun S."/>
            <person name="Syed K."/>
            <person name="Tsang A."/>
            <person name="Wiebenga A."/>
            <person name="Young D."/>
            <person name="Pisabarro A."/>
            <person name="Eastwood D.C."/>
            <person name="Martin F."/>
            <person name="Cullen D."/>
            <person name="Grigoriev I.V."/>
            <person name="Hibbett D.S."/>
        </authorList>
    </citation>
    <scope>NUCLEOTIDE SEQUENCE [LARGE SCALE GENOMIC DNA]</scope>
    <source>
        <strain evidence="2 3">MD-104</strain>
    </source>
</reference>
<evidence type="ECO:0000313" key="2">
    <source>
        <dbReference type="EMBL" id="PCH33631.1"/>
    </source>
</evidence>
<organism evidence="2 3">
    <name type="scientific">Wolfiporia cocos (strain MD-104)</name>
    <name type="common">Brown rot fungus</name>
    <dbReference type="NCBI Taxonomy" id="742152"/>
    <lineage>
        <taxon>Eukaryota</taxon>
        <taxon>Fungi</taxon>
        <taxon>Dikarya</taxon>
        <taxon>Basidiomycota</taxon>
        <taxon>Agaricomycotina</taxon>
        <taxon>Agaricomycetes</taxon>
        <taxon>Polyporales</taxon>
        <taxon>Phaeolaceae</taxon>
        <taxon>Wolfiporia</taxon>
    </lineage>
</organism>
<feature type="chain" id="PRO_5013729477" evidence="1">
    <location>
        <begin position="19"/>
        <end position="250"/>
    </location>
</feature>
<gene>
    <name evidence="2" type="ORF">WOLCODRAFT_160220</name>
</gene>
<protein>
    <submittedName>
        <fullName evidence="2">Uncharacterized protein</fullName>
    </submittedName>
</protein>